<dbReference type="EnsemblMetazoa" id="XM_050660551.1">
    <property type="protein sequence ID" value="XP_050516508.1"/>
    <property type="gene ID" value="LOC126891374"/>
</dbReference>
<feature type="compositionally biased region" description="Low complexity" evidence="1">
    <location>
        <begin position="256"/>
        <end position="277"/>
    </location>
</feature>
<organism evidence="2 3">
    <name type="scientific">Diabrotica virgifera virgifera</name>
    <name type="common">western corn rootworm</name>
    <dbReference type="NCBI Taxonomy" id="50390"/>
    <lineage>
        <taxon>Eukaryota</taxon>
        <taxon>Metazoa</taxon>
        <taxon>Ecdysozoa</taxon>
        <taxon>Arthropoda</taxon>
        <taxon>Hexapoda</taxon>
        <taxon>Insecta</taxon>
        <taxon>Pterygota</taxon>
        <taxon>Neoptera</taxon>
        <taxon>Endopterygota</taxon>
        <taxon>Coleoptera</taxon>
        <taxon>Polyphaga</taxon>
        <taxon>Cucujiformia</taxon>
        <taxon>Chrysomeloidea</taxon>
        <taxon>Chrysomelidae</taxon>
        <taxon>Galerucinae</taxon>
        <taxon>Diabroticina</taxon>
        <taxon>Diabroticites</taxon>
        <taxon>Diabrotica</taxon>
    </lineage>
</organism>
<keyword evidence="3" id="KW-1185">Reference proteome</keyword>
<dbReference type="Proteomes" id="UP001652700">
    <property type="component" value="Unplaced"/>
</dbReference>
<dbReference type="RefSeq" id="XP_050516508.1">
    <property type="nucleotide sequence ID" value="XM_050660551.1"/>
</dbReference>
<sequence length="314" mass="33485">MVSNWGLLIPNPFSELTWVVRKWAQDGHEVGLNKRKIDIKNSPAPAVCARDGGNKFSQSDFQKKVTKIFKLLHAHKHVLALELNLWKKLPKVPEQRAVRYDEGKGLLEGQDVASSSGVASCSSGAASYSSGAASSSSLPRQSDILRDISDCPSSTSVCTHHSRQFEMPAQISSDVVDESRENLHSSTIIEESSVVPSEDNGPLLGSELTNEPISSDDDGPFLGFEPMIEALSGCQCSAGSAVTAYVDSEASCSTTTSEASCSTTTSEAGCSTTTSGTMEPGASSSSEPVPKGNKKKRKRRTEFEMLLGSTVCFP</sequence>
<dbReference type="GeneID" id="126891374"/>
<evidence type="ECO:0000256" key="1">
    <source>
        <dbReference type="SAM" id="MobiDB-lite"/>
    </source>
</evidence>
<evidence type="ECO:0000313" key="2">
    <source>
        <dbReference type="EnsemblMetazoa" id="XP_050516508.1"/>
    </source>
</evidence>
<protein>
    <submittedName>
        <fullName evidence="2">Uncharacterized protein</fullName>
    </submittedName>
</protein>
<accession>A0ABM5L244</accession>
<name>A0ABM5L244_DIAVI</name>
<evidence type="ECO:0000313" key="3">
    <source>
        <dbReference type="Proteomes" id="UP001652700"/>
    </source>
</evidence>
<reference evidence="2" key="1">
    <citation type="submission" date="2025-05" db="UniProtKB">
        <authorList>
            <consortium name="EnsemblMetazoa"/>
        </authorList>
    </citation>
    <scope>IDENTIFICATION</scope>
</reference>
<proteinExistence type="predicted"/>
<feature type="region of interest" description="Disordered" evidence="1">
    <location>
        <begin position="256"/>
        <end position="300"/>
    </location>
</feature>